<evidence type="ECO:0000313" key="1">
    <source>
        <dbReference type="EMBL" id="MBL1080238.1"/>
    </source>
</evidence>
<comment type="caution">
    <text evidence="1">The sequence shown here is derived from an EMBL/GenBank/DDBJ whole genome shotgun (WGS) entry which is preliminary data.</text>
</comment>
<keyword evidence="2" id="KW-1185">Reference proteome</keyword>
<organism evidence="1 2">
    <name type="scientific">Nocardia acididurans</name>
    <dbReference type="NCBI Taxonomy" id="2802282"/>
    <lineage>
        <taxon>Bacteria</taxon>
        <taxon>Bacillati</taxon>
        <taxon>Actinomycetota</taxon>
        <taxon>Actinomycetes</taxon>
        <taxon>Mycobacteriales</taxon>
        <taxon>Nocardiaceae</taxon>
        <taxon>Nocardia</taxon>
    </lineage>
</organism>
<sequence>MPFELPDWARAALRGVTPEEIEQVLRARRRWARPSTGAPIQVTLIAGRTTSGRPLVIATREISPFTAIVISARELTGADLAVYEEWEEGTDEPFNG</sequence>
<dbReference type="EMBL" id="JAERRJ010000028">
    <property type="protein sequence ID" value="MBL1080238.1"/>
    <property type="molecule type" value="Genomic_DNA"/>
</dbReference>
<dbReference type="Proteomes" id="UP000602198">
    <property type="component" value="Unassembled WGS sequence"/>
</dbReference>
<accession>A0ABS1MHV3</accession>
<reference evidence="1 2" key="1">
    <citation type="submission" date="2021-01" db="EMBL/GenBank/DDBJ databases">
        <title>WGS of actinomycetes isolated from Thailand.</title>
        <authorList>
            <person name="Thawai C."/>
        </authorList>
    </citation>
    <scope>NUCLEOTIDE SEQUENCE [LARGE SCALE GENOMIC DNA]</scope>
    <source>
        <strain evidence="1 2">LPG 2</strain>
    </source>
</reference>
<proteinExistence type="predicted"/>
<protein>
    <submittedName>
        <fullName evidence="1">Uncharacterized protein</fullName>
    </submittedName>
</protein>
<name>A0ABS1MHV3_9NOCA</name>
<dbReference type="RefSeq" id="WP_201958595.1">
    <property type="nucleotide sequence ID" value="NZ_JAERRJ010000028.1"/>
</dbReference>
<gene>
    <name evidence="1" type="ORF">JK358_38170</name>
</gene>
<evidence type="ECO:0000313" key="2">
    <source>
        <dbReference type="Proteomes" id="UP000602198"/>
    </source>
</evidence>